<dbReference type="Proteomes" id="UP000199391">
    <property type="component" value="Unassembled WGS sequence"/>
</dbReference>
<dbReference type="InterPro" id="IPR058245">
    <property type="entry name" value="NreC/VraR/RcsB-like_REC"/>
</dbReference>
<keyword evidence="3" id="KW-0238">DNA-binding</keyword>
<evidence type="ECO:0000313" key="8">
    <source>
        <dbReference type="EMBL" id="SFV02834.1"/>
    </source>
</evidence>
<dbReference type="AlphaFoldDB" id="A0A1I7KZV4"/>
<dbReference type="PANTHER" id="PTHR43214:SF41">
    <property type="entry name" value="NITRATE_NITRITE RESPONSE REGULATOR PROTEIN NARP"/>
    <property type="match status" value="1"/>
</dbReference>
<dbReference type="PROSITE" id="PS00622">
    <property type="entry name" value="HTH_LUXR_1"/>
    <property type="match status" value="1"/>
</dbReference>
<evidence type="ECO:0000256" key="5">
    <source>
        <dbReference type="PROSITE-ProRule" id="PRU00169"/>
    </source>
</evidence>
<evidence type="ECO:0000313" key="9">
    <source>
        <dbReference type="Proteomes" id="UP000199391"/>
    </source>
</evidence>
<dbReference type="SUPFAM" id="SSF46894">
    <property type="entry name" value="C-terminal effector domain of the bipartite response regulators"/>
    <property type="match status" value="1"/>
</dbReference>
<evidence type="ECO:0000256" key="4">
    <source>
        <dbReference type="ARBA" id="ARBA00023163"/>
    </source>
</evidence>
<dbReference type="CDD" id="cd17535">
    <property type="entry name" value="REC_NarL-like"/>
    <property type="match status" value="1"/>
</dbReference>
<dbReference type="InterPro" id="IPR000792">
    <property type="entry name" value="Tscrpt_reg_LuxR_C"/>
</dbReference>
<dbReference type="PROSITE" id="PS50043">
    <property type="entry name" value="HTH_LUXR_2"/>
    <property type="match status" value="1"/>
</dbReference>
<reference evidence="9" key="1">
    <citation type="submission" date="2016-10" db="EMBL/GenBank/DDBJ databases">
        <authorList>
            <person name="Varghese N."/>
            <person name="Submissions S."/>
        </authorList>
    </citation>
    <scope>NUCLEOTIDE SEQUENCE [LARGE SCALE GENOMIC DNA]</scope>
    <source>
        <strain evidence="9">CGMCC 1.11014</strain>
    </source>
</reference>
<dbReference type="PROSITE" id="PS50110">
    <property type="entry name" value="RESPONSE_REGULATORY"/>
    <property type="match status" value="1"/>
</dbReference>
<dbReference type="OrthoDB" id="9780593at2"/>
<dbReference type="SUPFAM" id="SSF52172">
    <property type="entry name" value="CheY-like"/>
    <property type="match status" value="1"/>
</dbReference>
<evidence type="ECO:0000256" key="1">
    <source>
        <dbReference type="ARBA" id="ARBA00022553"/>
    </source>
</evidence>
<evidence type="ECO:0000256" key="3">
    <source>
        <dbReference type="ARBA" id="ARBA00023125"/>
    </source>
</evidence>
<keyword evidence="9" id="KW-1185">Reference proteome</keyword>
<dbReference type="InterPro" id="IPR001789">
    <property type="entry name" value="Sig_transdc_resp-reg_receiver"/>
</dbReference>
<dbReference type="PANTHER" id="PTHR43214">
    <property type="entry name" value="TWO-COMPONENT RESPONSE REGULATOR"/>
    <property type="match status" value="1"/>
</dbReference>
<evidence type="ECO:0000259" key="6">
    <source>
        <dbReference type="PROSITE" id="PS50043"/>
    </source>
</evidence>
<dbReference type="RefSeq" id="WP_093557484.1">
    <property type="nucleotide sequence ID" value="NZ_FPBO01000021.1"/>
</dbReference>
<sequence>MTDKALIKVFIADDHAIVREGLKQILADTRDIVVAGEAENGNDAIKLFRKSGCHVVLLDISLPDKSGIDVLKQIKKDKPELAVLMLSMHREDQYAIRSLKAGAAGYLTKQSAPRELVTAIRQVAGGLKYVSPALAQELANHVGVDHEAPAHETLSDREYQTLLMIASGKTVSVIARELSLSVKTVSEYRARLLVKMNLKNSAELTHYAIKNQLIE</sequence>
<dbReference type="CDD" id="cd06170">
    <property type="entry name" value="LuxR_C_like"/>
    <property type="match status" value="1"/>
</dbReference>
<feature type="domain" description="Response regulatory" evidence="7">
    <location>
        <begin position="8"/>
        <end position="124"/>
    </location>
</feature>
<proteinExistence type="predicted"/>
<keyword evidence="1 5" id="KW-0597">Phosphoprotein</keyword>
<keyword evidence="2" id="KW-0805">Transcription regulation</keyword>
<dbReference type="PRINTS" id="PR00038">
    <property type="entry name" value="HTHLUXR"/>
</dbReference>
<dbReference type="SMART" id="SM00448">
    <property type="entry name" value="REC"/>
    <property type="match status" value="1"/>
</dbReference>
<gene>
    <name evidence="8" type="ORF">SAMN05216552_102171</name>
</gene>
<dbReference type="EMBL" id="FPBO01000021">
    <property type="protein sequence ID" value="SFV02834.1"/>
    <property type="molecule type" value="Genomic_DNA"/>
</dbReference>
<dbReference type="InterPro" id="IPR011006">
    <property type="entry name" value="CheY-like_superfamily"/>
</dbReference>
<dbReference type="Gene3D" id="3.40.50.2300">
    <property type="match status" value="1"/>
</dbReference>
<dbReference type="SMART" id="SM00421">
    <property type="entry name" value="HTH_LUXR"/>
    <property type="match status" value="1"/>
</dbReference>
<dbReference type="STRING" id="1035707.SAMN05216552_102171"/>
<dbReference type="GO" id="GO:0003677">
    <property type="term" value="F:DNA binding"/>
    <property type="evidence" value="ECO:0007669"/>
    <property type="project" value="UniProtKB-KW"/>
</dbReference>
<accession>A0A1I7KZV4</accession>
<protein>
    <submittedName>
        <fullName evidence="8">Two component transcriptional regulator, LuxR family</fullName>
    </submittedName>
</protein>
<dbReference type="InterPro" id="IPR039420">
    <property type="entry name" value="WalR-like"/>
</dbReference>
<feature type="modified residue" description="4-aspartylphosphate" evidence="5">
    <location>
        <position position="59"/>
    </location>
</feature>
<feature type="domain" description="HTH luxR-type" evidence="6">
    <location>
        <begin position="147"/>
        <end position="212"/>
    </location>
</feature>
<evidence type="ECO:0000259" key="7">
    <source>
        <dbReference type="PROSITE" id="PS50110"/>
    </source>
</evidence>
<dbReference type="GO" id="GO:0006355">
    <property type="term" value="P:regulation of DNA-templated transcription"/>
    <property type="evidence" value="ECO:0007669"/>
    <property type="project" value="InterPro"/>
</dbReference>
<organism evidence="8 9">
    <name type="scientific">Pseudoduganella namucuonensis</name>
    <dbReference type="NCBI Taxonomy" id="1035707"/>
    <lineage>
        <taxon>Bacteria</taxon>
        <taxon>Pseudomonadati</taxon>
        <taxon>Pseudomonadota</taxon>
        <taxon>Betaproteobacteria</taxon>
        <taxon>Burkholderiales</taxon>
        <taxon>Oxalobacteraceae</taxon>
        <taxon>Telluria group</taxon>
        <taxon>Pseudoduganella</taxon>
    </lineage>
</organism>
<dbReference type="Pfam" id="PF00196">
    <property type="entry name" value="GerE"/>
    <property type="match status" value="1"/>
</dbReference>
<name>A0A1I7KZV4_9BURK</name>
<evidence type="ECO:0000256" key="2">
    <source>
        <dbReference type="ARBA" id="ARBA00023015"/>
    </source>
</evidence>
<dbReference type="Pfam" id="PF00072">
    <property type="entry name" value="Response_reg"/>
    <property type="match status" value="1"/>
</dbReference>
<dbReference type="GO" id="GO:0000160">
    <property type="term" value="P:phosphorelay signal transduction system"/>
    <property type="evidence" value="ECO:0007669"/>
    <property type="project" value="InterPro"/>
</dbReference>
<keyword evidence="4" id="KW-0804">Transcription</keyword>
<dbReference type="InterPro" id="IPR016032">
    <property type="entry name" value="Sig_transdc_resp-reg_C-effctor"/>
</dbReference>